<feature type="region of interest" description="Disordered" evidence="1">
    <location>
        <begin position="1"/>
        <end position="56"/>
    </location>
</feature>
<dbReference type="PANTHER" id="PTHR22603:SF66">
    <property type="entry name" value="ETHANOLAMINE KINASE"/>
    <property type="match status" value="1"/>
</dbReference>
<name>A0A8J3V9M4_9ACTN</name>
<protein>
    <recommendedName>
        <fullName evidence="2">Aminoglycoside phosphotransferase domain-containing protein</fullName>
    </recommendedName>
</protein>
<dbReference type="GO" id="GO:0005737">
    <property type="term" value="C:cytoplasm"/>
    <property type="evidence" value="ECO:0007669"/>
    <property type="project" value="TreeGrafter"/>
</dbReference>
<dbReference type="GO" id="GO:0004305">
    <property type="term" value="F:ethanolamine kinase activity"/>
    <property type="evidence" value="ECO:0007669"/>
    <property type="project" value="TreeGrafter"/>
</dbReference>
<dbReference type="PANTHER" id="PTHR22603">
    <property type="entry name" value="CHOLINE/ETHANOALAMINE KINASE"/>
    <property type="match status" value="1"/>
</dbReference>
<dbReference type="Proteomes" id="UP000630097">
    <property type="component" value="Unassembled WGS sequence"/>
</dbReference>
<organism evidence="3 4">
    <name type="scientific">Planotetraspora kaengkrachanensis</name>
    <dbReference type="NCBI Taxonomy" id="575193"/>
    <lineage>
        <taxon>Bacteria</taxon>
        <taxon>Bacillati</taxon>
        <taxon>Actinomycetota</taxon>
        <taxon>Actinomycetes</taxon>
        <taxon>Streptosporangiales</taxon>
        <taxon>Streptosporangiaceae</taxon>
        <taxon>Planotetraspora</taxon>
    </lineage>
</organism>
<sequence>MPLDQDHVGPTEPGEVVGHTASGHTTTYDDDLGVGGKLRHRNLPVTPGPHNRINGLKVDQKEPGMPDAVDHALELVTAWAGRPVTSTTIKGGLSHRISRLETDDGERWLLRVLNPSIAAAGLGIPLDQEIANTLHAASTGIGARVLHVMPGAMVLEYIDGVTLDPPAVRAPAMIEKVAAACRRLHAGPPFVNDFSIFRKLDDLVARCRTRGLSLPAGYEEVLPVAADIEAALDARPLPAVPCHNDLLAENLIATGPDVRIVDYQLSGNNDPCFELGDIAAESDFDPDQVVRLTRAYFGDDDQVPRVRLNLIMSNLTWTLWFVVHQGLVRDQASSGFDYSAFDYSTEAADKFAQAVRDIEDPSFGHLIDGRTSPT</sequence>
<dbReference type="InterPro" id="IPR002575">
    <property type="entry name" value="Aminoglycoside_PTrfase"/>
</dbReference>
<proteinExistence type="predicted"/>
<dbReference type="GO" id="GO:0006646">
    <property type="term" value="P:phosphatidylethanolamine biosynthetic process"/>
    <property type="evidence" value="ECO:0007669"/>
    <property type="project" value="TreeGrafter"/>
</dbReference>
<dbReference type="Pfam" id="PF01636">
    <property type="entry name" value="APH"/>
    <property type="match status" value="1"/>
</dbReference>
<reference evidence="3 4" key="1">
    <citation type="submission" date="2021-01" db="EMBL/GenBank/DDBJ databases">
        <title>Whole genome shotgun sequence of Planotetraspora kaengkrachanensis NBRC 104272.</title>
        <authorList>
            <person name="Komaki H."/>
            <person name="Tamura T."/>
        </authorList>
    </citation>
    <scope>NUCLEOTIDE SEQUENCE [LARGE SCALE GENOMIC DNA]</scope>
    <source>
        <strain evidence="3 4">NBRC 104272</strain>
    </source>
</reference>
<comment type="caution">
    <text evidence="3">The sequence shown here is derived from an EMBL/GenBank/DDBJ whole genome shotgun (WGS) entry which is preliminary data.</text>
</comment>
<gene>
    <name evidence="3" type="ORF">Pka01_57750</name>
</gene>
<dbReference type="CDD" id="cd05151">
    <property type="entry name" value="ChoK-like"/>
    <property type="match status" value="1"/>
</dbReference>
<dbReference type="EMBL" id="BONV01000031">
    <property type="protein sequence ID" value="GIG82648.1"/>
    <property type="molecule type" value="Genomic_DNA"/>
</dbReference>
<dbReference type="Gene3D" id="3.30.200.20">
    <property type="entry name" value="Phosphorylase Kinase, domain 1"/>
    <property type="match status" value="1"/>
</dbReference>
<evidence type="ECO:0000313" key="3">
    <source>
        <dbReference type="EMBL" id="GIG82648.1"/>
    </source>
</evidence>
<accession>A0A8J3V9M4</accession>
<evidence type="ECO:0000313" key="4">
    <source>
        <dbReference type="Proteomes" id="UP000630097"/>
    </source>
</evidence>
<evidence type="ECO:0000256" key="1">
    <source>
        <dbReference type="SAM" id="MobiDB-lite"/>
    </source>
</evidence>
<dbReference type="SUPFAM" id="SSF56112">
    <property type="entry name" value="Protein kinase-like (PK-like)"/>
    <property type="match status" value="1"/>
</dbReference>
<dbReference type="AlphaFoldDB" id="A0A8J3V9M4"/>
<evidence type="ECO:0000259" key="2">
    <source>
        <dbReference type="Pfam" id="PF01636"/>
    </source>
</evidence>
<feature type="domain" description="Aminoglycoside phosphotransferase" evidence="2">
    <location>
        <begin position="87"/>
        <end position="300"/>
    </location>
</feature>
<dbReference type="Gene3D" id="3.90.1200.10">
    <property type="match status" value="1"/>
</dbReference>
<keyword evidence="4" id="KW-1185">Reference proteome</keyword>
<dbReference type="InterPro" id="IPR011009">
    <property type="entry name" value="Kinase-like_dom_sf"/>
</dbReference>